<comment type="caution">
    <text evidence="2">The sequence shown here is derived from an EMBL/GenBank/DDBJ whole genome shotgun (WGS) entry which is preliminary data.</text>
</comment>
<proteinExistence type="predicted"/>
<evidence type="ECO:0000256" key="1">
    <source>
        <dbReference type="SAM" id="MobiDB-lite"/>
    </source>
</evidence>
<name>A0A819ZTA7_9BILA</name>
<reference evidence="2" key="1">
    <citation type="submission" date="2021-02" db="EMBL/GenBank/DDBJ databases">
        <authorList>
            <person name="Nowell W R."/>
        </authorList>
    </citation>
    <scope>NUCLEOTIDE SEQUENCE</scope>
</reference>
<feature type="compositionally biased region" description="Basic and acidic residues" evidence="1">
    <location>
        <begin position="17"/>
        <end position="26"/>
    </location>
</feature>
<evidence type="ECO:0000313" key="3">
    <source>
        <dbReference type="Proteomes" id="UP000663842"/>
    </source>
</evidence>
<protein>
    <submittedName>
        <fullName evidence="2">Uncharacterized protein</fullName>
    </submittedName>
</protein>
<gene>
    <name evidence="2" type="ORF">UXM345_LOCUS26736</name>
</gene>
<evidence type="ECO:0000313" key="2">
    <source>
        <dbReference type="EMBL" id="CAF4178921.1"/>
    </source>
</evidence>
<organism evidence="2 3">
    <name type="scientific">Rotaria magnacalcarata</name>
    <dbReference type="NCBI Taxonomy" id="392030"/>
    <lineage>
        <taxon>Eukaryota</taxon>
        <taxon>Metazoa</taxon>
        <taxon>Spiralia</taxon>
        <taxon>Gnathifera</taxon>
        <taxon>Rotifera</taxon>
        <taxon>Eurotatoria</taxon>
        <taxon>Bdelloidea</taxon>
        <taxon>Philodinida</taxon>
        <taxon>Philodinidae</taxon>
        <taxon>Rotaria</taxon>
    </lineage>
</organism>
<dbReference type="EMBL" id="CAJOBF010005537">
    <property type="protein sequence ID" value="CAF4178921.1"/>
    <property type="molecule type" value="Genomic_DNA"/>
</dbReference>
<dbReference type="Proteomes" id="UP000663842">
    <property type="component" value="Unassembled WGS sequence"/>
</dbReference>
<accession>A0A819ZTA7</accession>
<feature type="region of interest" description="Disordered" evidence="1">
    <location>
        <begin position="1"/>
        <end position="47"/>
    </location>
</feature>
<sequence length="1512" mass="175018">MADDAAYQTPDSSNKTNGDKIYHDPKVSIPDNDTNKNENENISKTNIPNEVITNTDRLNPQLDSAMGTNFKKHLFMLRYAKSDDRLNLEWHFGDRKFVFGQTMLLASIGNNKLHMFSHELDLTRDNSAAMYGCTCLRDYCEDFFNECNKYVADSLKISTNKPNGIKQIIRMSGLVPINKQNFRLPNISTKNFTNVIMSEFTKHLRDVISSLAEDERNSFRDGMATLICIQLLSQTFKKSNPNPLELFLNASIQPERLEIIKRLLNFIKNIKGDRNIPESIWFELLVLDSSDNLIKTIPMEIVSFEVYLRCAAKVVPALAQHSDFINRLSPHFDDVITQNQFSIDLKNITFLLSFLRNQSSDDANPDLKTIRSIIDSSIPLRNKIKEYMSKLDVTINEFNSIRDIFILSIESSVLFHVNRKEFLLKLLTNDKNLRSVDFYIQWFLAFMTPDKNKPSMFDDDEFKELLKVWTTCVAHRPDLIVKIIKEINVLISAIGDHPCSSHFIEHMVDLCFQLKSIIEKIEQSVLLVQSPKFLNEFKLKYKTNVLNAYQNSLKELTNPINPLRLLMHIDVQTKYQNAFLRELIEMACEDIKIDDEEILQDLFYKPDSQSFTCFVLFHSSFRTVHIRQYIIDRLLTQSISWEDIGMRWDELLAWRNYTNQQRVVANKVWALIREVSSKQFEIDKLINTENDKMQEKLKIIEIIPSCLDIYCSNAPDKQDYKDLLQNIANSFTEKIVRTVAIPNEIDQFVPIAKRLHPYSKSTVWHLFRQQPLTLLPSATDTNVKETPDPITCHGLLTQADKTFDLFAAQLNDTCTNWKTLSVSSWIHLFPDKRYIDYDLGILEPLLDAVVTPILKQILDFWTGRENLMCLCQGIVSLLTYLKVPIDDETHLLFDSIEQLDKTKTGDDFYKVCENFSKNYSNKYLPQILNLIGRYKASDELITFLHSLAATDADNLLEAVNDWDETLIKVQKDDEFKSIIQCFESCSKLLTSIKRVYMDLTNKEQSKRRRIFDIVQKVCFGFVRLPVNTHGRIEYRFDVFIKEQAMYYADLSELCDRARLIEYSSNSTNKMKKDSEQEIRELRFFVGMVAVIETILTNLTSLNMTGHPFVLDFLSPKTEFTCIAGNYQKLSEFSSSLEKLLTDWEKDLCSMYEQNIDLTYFSNQQIWMVEDYLYNQASASDDNPGYHLLNFIDIEPRKIETKFLTKRSEQPNERLKNIARMLTVQRAKQAKAIEVKNLPLNKILVVETSYEGILRGILSLFQLTKGQPQVHHIFYCSDTTSWTEMRAFAYRCFYSQGALHQLIQPELLSALVQDQFTQFLHKLAKQQPKRLFRLGIVTTASTSHLQLVNSLKALQIVSTIQDQDLLDKTALQEVIKELIKGNSTLVTSHIAGLGKSTYIRDEIQRNHKLYIKFSISGSINVDTLAERLRTLGKKMTSIDVALHIDIGVVDNIQQLNELLYCLLLFRSFRLGQEAAYIPANIPIYIELDSSPHSLTAHAKIIYFNFYHVIILKL</sequence>